<feature type="transmembrane region" description="Helical" evidence="7">
    <location>
        <begin position="51"/>
        <end position="72"/>
    </location>
</feature>
<evidence type="ECO:0000256" key="7">
    <source>
        <dbReference type="SAM" id="Phobius"/>
    </source>
</evidence>
<dbReference type="GO" id="GO:0006629">
    <property type="term" value="P:lipid metabolic process"/>
    <property type="evidence" value="ECO:0007669"/>
    <property type="project" value="InterPro"/>
</dbReference>
<keyword evidence="8" id="KW-0732">Signal</keyword>
<evidence type="ECO:0000256" key="8">
    <source>
        <dbReference type="SAM" id="SignalP"/>
    </source>
</evidence>
<feature type="domain" description="Wax synthase" evidence="9">
    <location>
        <begin position="225"/>
        <end position="311"/>
    </location>
</feature>
<dbReference type="PANTHER" id="PTHR31595:SF27">
    <property type="entry name" value="WAX SYNTHASE DOMAIN-CONTAINING PROTEIN-RELATED"/>
    <property type="match status" value="1"/>
</dbReference>
<evidence type="ECO:0000259" key="9">
    <source>
        <dbReference type="Pfam" id="PF13813"/>
    </source>
</evidence>
<feature type="chain" id="PRO_5042115065" description="Wax synthase domain-containing protein" evidence="8">
    <location>
        <begin position="20"/>
        <end position="352"/>
    </location>
</feature>
<accession>A0AAD6IIS1</accession>
<proteinExistence type="inferred from homology"/>
<keyword evidence="3" id="KW-0808">Transferase</keyword>
<dbReference type="AlphaFoldDB" id="A0AAD6IIS1"/>
<feature type="non-terminal residue" evidence="10">
    <location>
        <position position="1"/>
    </location>
</feature>
<comment type="similarity">
    <text evidence="2">Belongs to the wax synthase family.</text>
</comment>
<comment type="caution">
    <text evidence="10">The sequence shown here is derived from an EMBL/GenBank/DDBJ whole genome shotgun (WGS) entry which is preliminary data.</text>
</comment>
<evidence type="ECO:0000256" key="2">
    <source>
        <dbReference type="ARBA" id="ARBA00007282"/>
    </source>
</evidence>
<evidence type="ECO:0000256" key="3">
    <source>
        <dbReference type="ARBA" id="ARBA00022679"/>
    </source>
</evidence>
<evidence type="ECO:0000313" key="10">
    <source>
        <dbReference type="EMBL" id="KAJ6051347.1"/>
    </source>
</evidence>
<dbReference type="GO" id="GO:0016020">
    <property type="term" value="C:membrane"/>
    <property type="evidence" value="ECO:0007669"/>
    <property type="project" value="UniProtKB-SubCell"/>
</dbReference>
<dbReference type="Pfam" id="PF13813">
    <property type="entry name" value="MBOAT_2"/>
    <property type="match status" value="1"/>
</dbReference>
<dbReference type="EMBL" id="JAQJZL010000002">
    <property type="protein sequence ID" value="KAJ6051347.1"/>
    <property type="molecule type" value="Genomic_DNA"/>
</dbReference>
<dbReference type="GO" id="GO:0008374">
    <property type="term" value="F:O-acyltransferase activity"/>
    <property type="evidence" value="ECO:0007669"/>
    <property type="project" value="InterPro"/>
</dbReference>
<evidence type="ECO:0000256" key="5">
    <source>
        <dbReference type="ARBA" id="ARBA00022989"/>
    </source>
</evidence>
<feature type="signal peptide" evidence="8">
    <location>
        <begin position="1"/>
        <end position="19"/>
    </location>
</feature>
<name>A0AAD6IIS1_PENCN</name>
<evidence type="ECO:0000313" key="11">
    <source>
        <dbReference type="Proteomes" id="UP001219568"/>
    </source>
</evidence>
<reference evidence="10" key="1">
    <citation type="journal article" date="2023" name="IMA Fungus">
        <title>Comparative genomic study of the Penicillium genus elucidates a diverse pangenome and 15 lateral gene transfer events.</title>
        <authorList>
            <person name="Petersen C."/>
            <person name="Sorensen T."/>
            <person name="Nielsen M.R."/>
            <person name="Sondergaard T.E."/>
            <person name="Sorensen J.L."/>
            <person name="Fitzpatrick D.A."/>
            <person name="Frisvad J.C."/>
            <person name="Nielsen K.L."/>
        </authorList>
    </citation>
    <scope>NUCLEOTIDE SEQUENCE</scope>
    <source>
        <strain evidence="10">IBT 15450</strain>
    </source>
</reference>
<gene>
    <name evidence="10" type="ORF">N7460_001881</name>
</gene>
<reference evidence="10" key="2">
    <citation type="submission" date="2023-01" db="EMBL/GenBank/DDBJ databases">
        <authorList>
            <person name="Petersen C."/>
        </authorList>
    </citation>
    <scope>NUCLEOTIDE SEQUENCE</scope>
    <source>
        <strain evidence="10">IBT 15450</strain>
    </source>
</reference>
<organism evidence="10 11">
    <name type="scientific">Penicillium canescens</name>
    <dbReference type="NCBI Taxonomy" id="5083"/>
    <lineage>
        <taxon>Eukaryota</taxon>
        <taxon>Fungi</taxon>
        <taxon>Dikarya</taxon>
        <taxon>Ascomycota</taxon>
        <taxon>Pezizomycotina</taxon>
        <taxon>Eurotiomycetes</taxon>
        <taxon>Eurotiomycetidae</taxon>
        <taxon>Eurotiales</taxon>
        <taxon>Aspergillaceae</taxon>
        <taxon>Penicillium</taxon>
    </lineage>
</organism>
<evidence type="ECO:0000256" key="1">
    <source>
        <dbReference type="ARBA" id="ARBA00004141"/>
    </source>
</evidence>
<sequence length="352" mass="39746">ARLFSLCALQLLIPTLLLATTPKRSILRYLSVPCMLWVLKQGINPIPNPTILHSNSIGFLFISILSATYFLLANPKDSRDFVNANGTTKSFFSRLYEALRIMMLTRAINTPRQVKNVPGPPAYYAKRDPKVIPRGRFLVRETSIAVWQFLALSMFETLSAQEASKKPAPVSFEVQWFVPVDQWVERIISNVITWFVVARILIDLNARICAILCVGLGLDTPADSPPTFRTMADAYSLRNFWGKFWHQLLRQPFTSLSNFIARDVLCLPRSSLVERYTNVFIVCFFSGLLHLLVDILGCVPAQGSGSMFFFLSFVLGFMIEDGVKAMWKSMYPQAKESAARLRFGKEPLDLSG</sequence>
<dbReference type="InterPro" id="IPR032805">
    <property type="entry name" value="Wax_synthase_dom"/>
</dbReference>
<keyword evidence="6 7" id="KW-0472">Membrane</keyword>
<evidence type="ECO:0000256" key="4">
    <source>
        <dbReference type="ARBA" id="ARBA00022692"/>
    </source>
</evidence>
<dbReference type="Proteomes" id="UP001219568">
    <property type="component" value="Unassembled WGS sequence"/>
</dbReference>
<feature type="transmembrane region" description="Helical" evidence="7">
    <location>
        <begin position="276"/>
        <end position="293"/>
    </location>
</feature>
<keyword evidence="5 7" id="KW-1133">Transmembrane helix</keyword>
<keyword evidence="11" id="KW-1185">Reference proteome</keyword>
<dbReference type="PANTHER" id="PTHR31595">
    <property type="entry name" value="LONG-CHAIN-ALCOHOL O-FATTY-ACYLTRANSFERASE 3-RELATED"/>
    <property type="match status" value="1"/>
</dbReference>
<comment type="subcellular location">
    <subcellularLocation>
        <location evidence="1">Membrane</location>
        <topology evidence="1">Multi-pass membrane protein</topology>
    </subcellularLocation>
</comment>
<dbReference type="InterPro" id="IPR044851">
    <property type="entry name" value="Wax_synthase"/>
</dbReference>
<keyword evidence="4 7" id="KW-0812">Transmembrane</keyword>
<protein>
    <recommendedName>
        <fullName evidence="9">Wax synthase domain-containing protein</fullName>
    </recommendedName>
</protein>
<evidence type="ECO:0000256" key="6">
    <source>
        <dbReference type="ARBA" id="ARBA00023136"/>
    </source>
</evidence>